<evidence type="ECO:0000256" key="3">
    <source>
        <dbReference type="ARBA" id="ARBA00022741"/>
    </source>
</evidence>
<dbReference type="AlphaFoldDB" id="A0A498R5B9"/>
<accession>A0A498R5B9</accession>
<dbReference type="InterPro" id="IPR041609">
    <property type="entry name" value="PurL_linker"/>
</dbReference>
<feature type="domain" description="PurM-like C-terminal" evidence="7">
    <location>
        <begin position="443"/>
        <end position="594"/>
    </location>
</feature>
<keyword evidence="10" id="KW-1185">Reference proteome</keyword>
<dbReference type="Gene3D" id="3.30.1330.10">
    <property type="entry name" value="PurM-like, N-terminal domain"/>
    <property type="match status" value="2"/>
</dbReference>
<dbReference type="CDD" id="cd02204">
    <property type="entry name" value="PurL_repeat2"/>
    <property type="match status" value="1"/>
</dbReference>
<keyword evidence="1" id="KW-0436">Ligase</keyword>
<dbReference type="GO" id="GO:0046872">
    <property type="term" value="F:metal ion binding"/>
    <property type="evidence" value="ECO:0007669"/>
    <property type="project" value="UniProtKB-KW"/>
</dbReference>
<keyword evidence="2" id="KW-0479">Metal-binding</keyword>
<evidence type="ECO:0000259" key="8">
    <source>
        <dbReference type="Pfam" id="PF18072"/>
    </source>
</evidence>
<evidence type="ECO:0000313" key="9">
    <source>
        <dbReference type="EMBL" id="VBB06349.1"/>
    </source>
</evidence>
<dbReference type="NCBIfam" id="TIGR01857">
    <property type="entry name" value="FGAM-synthase"/>
    <property type="match status" value="1"/>
</dbReference>
<dbReference type="GO" id="GO:0004642">
    <property type="term" value="F:phosphoribosylformylglycinamidine synthase activity"/>
    <property type="evidence" value="ECO:0007669"/>
    <property type="project" value="TreeGrafter"/>
</dbReference>
<dbReference type="FunFam" id="3.30.1330.10:FF:000013">
    <property type="entry name" value="Phosphoribosylformylglycinamidine synthase"/>
    <property type="match status" value="1"/>
</dbReference>
<protein>
    <submittedName>
        <fullName evidence="9">Phosphoribosylformylglycinamidine synthase fgam</fullName>
    </submittedName>
</protein>
<dbReference type="Pfam" id="PF18072">
    <property type="entry name" value="FGAR-AT_linker"/>
    <property type="match status" value="1"/>
</dbReference>
<dbReference type="SMART" id="SM01211">
    <property type="entry name" value="GATase_5"/>
    <property type="match status" value="1"/>
</dbReference>
<dbReference type="SUPFAM" id="SSF56042">
    <property type="entry name" value="PurM C-terminal domain-like"/>
    <property type="match status" value="2"/>
</dbReference>
<dbReference type="RefSeq" id="WP_122627302.1">
    <property type="nucleotide sequence ID" value="NZ_UPPP01000063.1"/>
</dbReference>
<keyword evidence="4" id="KW-0658">Purine biosynthesis</keyword>
<evidence type="ECO:0000256" key="6">
    <source>
        <dbReference type="ARBA" id="ARBA00022842"/>
    </source>
</evidence>
<dbReference type="InterPro" id="IPR010141">
    <property type="entry name" value="FGAM_synthase"/>
</dbReference>
<gene>
    <name evidence="9" type="ORF">LUCI_1580</name>
</gene>
<dbReference type="EMBL" id="UPPP01000063">
    <property type="protein sequence ID" value="VBB06349.1"/>
    <property type="molecule type" value="Genomic_DNA"/>
</dbReference>
<proteinExistence type="predicted"/>
<dbReference type="CDD" id="cd02203">
    <property type="entry name" value="PurL_repeat1"/>
    <property type="match status" value="1"/>
</dbReference>
<dbReference type="OrthoDB" id="9804441at2"/>
<dbReference type="PANTHER" id="PTHR10099">
    <property type="entry name" value="PHOSPHORIBOSYLFORMYLGLYCINAMIDINE SYNTHASE"/>
    <property type="match status" value="1"/>
</dbReference>
<feature type="domain" description="Phosphoribosylformylglycinamidine synthase linker" evidence="8">
    <location>
        <begin position="186"/>
        <end position="230"/>
    </location>
</feature>
<name>A0A498R5B9_9FIRM</name>
<dbReference type="PROSITE" id="PS51273">
    <property type="entry name" value="GATASE_TYPE_1"/>
    <property type="match status" value="1"/>
</dbReference>
<evidence type="ECO:0000256" key="2">
    <source>
        <dbReference type="ARBA" id="ARBA00022723"/>
    </source>
</evidence>
<dbReference type="InterPro" id="IPR029062">
    <property type="entry name" value="Class_I_gatase-like"/>
</dbReference>
<keyword evidence="5" id="KW-0067">ATP-binding</keyword>
<dbReference type="SUPFAM" id="SSF52317">
    <property type="entry name" value="Class I glutamine amidotransferase-like"/>
    <property type="match status" value="1"/>
</dbReference>
<dbReference type="SUPFAM" id="SSF55326">
    <property type="entry name" value="PurM N-terminal domain-like"/>
    <property type="match status" value="2"/>
</dbReference>
<evidence type="ECO:0000259" key="7">
    <source>
        <dbReference type="Pfam" id="PF02769"/>
    </source>
</evidence>
<dbReference type="InterPro" id="IPR036921">
    <property type="entry name" value="PurM-like_N_sf"/>
</dbReference>
<reference evidence="9 10" key="1">
    <citation type="submission" date="2018-06" db="EMBL/GenBank/DDBJ databases">
        <authorList>
            <person name="Strepis N."/>
        </authorList>
    </citation>
    <scope>NUCLEOTIDE SEQUENCE [LARGE SCALE GENOMIC DNA]</scope>
    <source>
        <strain evidence="9">LUCI</strain>
    </source>
</reference>
<dbReference type="Pfam" id="PF02769">
    <property type="entry name" value="AIRS_C"/>
    <property type="match status" value="1"/>
</dbReference>
<dbReference type="Proteomes" id="UP000277811">
    <property type="component" value="Unassembled WGS sequence"/>
</dbReference>
<sequence length="1258" mass="137715">MSQSVRRVYVEKKPAFAVEAQGIFADLREHLNLQGLTGVRLLRRYDMAGLSEAEYRQALYSIFAEAPVDVIYEETLPLPPAVRVFAVEYLPGQYDQRADSAAQCVQLLTQQERPVIATANVYLLAGTVSDAEFNRVKAYLINPVEAREAGLEKPVSLAVEAEVPPDVAVLQGFTAYDEEDLRRFWEEEGLAMSLDDLAFCREYFRDQEKRDPALTEIKVIDTYWSDHCRHTTFLTKIQAVSIDDGRYALPVREAYQEYLQGRQQVYAGKERDMSLMDIALVGMKELKKQGMLRDLDESEEINACSIVVDVDVNGQNEEWLVMFKNETHNHPTEIEPFGGAATCLGGAIRDPLSGRSYVYQAMRITGSADPRTPYGDTLPGKLPQRKITVGAAAGYSSYGNQIGLATGQVVEVYDEDFVAKRMEIGAVIGAVPRRNVKREQPVPGDAVILVGGRTGRDGCGGATGSSKEHTAESLASCGAEVQKGNPPTERKIQRLFRRPEVSRLVKKCNDFGAGGVAVAIGELSDGLAVQLDAVPKKYAGLDGTELAISESQERMAVVVAAGDVDVFCTRAADENLEATVVARVTADRRLRMTWRGRDIVNISRDFLNTNGVLQTTRVRVKAPDEKNNYFSAVNSGKDEKSVWLANLQDLNVCSQQGLVERFDSTIGAGTVLMPFGGRFQATPAAGMAAKIPLLQGETDTATLMTFGYNPRLSKWSPFHGALYAVVEAVAKVAALGGDYRRVRLTLQEYFEKLGKDEEKWGKPFSALLGAYYAQKRLGIPAIGGKDSMSGTFMDLTVPPTLVAFAVGIADAKTVVSQEFKEPGNPVVLVPLFRDEGELPDFEQLDRNYTAIYRLARQGKVRAANPVGTGGVAAAVSKMCFGNRIGVNCETVMEPAALYRADYGSILLEMDGNTTWEEELQDISYVVLGQTSEEPVIRVNDREIGLTEAQAAWQQPLAAVFPTRTVPPADGVPAFAPFGIGGELSQQAGNRGTARPRVLIPVFPGTNCEYDSARTFEAAGGQAEMLVIRNLSPADVEESIRAMVDKIKQAQIIMLPGGFSAGDEPDGSGKFIATMFRNPRIKEAVREFLQRRDGLMLGICNGFQALIKLGLVPYGDIVEINETSPTLTYNSIGRHVSRMATTRIVSNRSPWLRYTATGDMHTIPVSHGEGRFVATMEEFSRLSRQGQIATQYVNFAGEPAYEIEFNPNGSYQAVEGITSPDGRILGKMGHSERIGSFVGKNVPGNKDQRIFAAGIDYFR</sequence>
<dbReference type="InterPro" id="IPR036676">
    <property type="entry name" value="PurM-like_C_sf"/>
</dbReference>
<dbReference type="GO" id="GO:0005524">
    <property type="term" value="F:ATP binding"/>
    <property type="evidence" value="ECO:0007669"/>
    <property type="project" value="UniProtKB-KW"/>
</dbReference>
<dbReference type="GO" id="GO:0005737">
    <property type="term" value="C:cytoplasm"/>
    <property type="evidence" value="ECO:0007669"/>
    <property type="project" value="TreeGrafter"/>
</dbReference>
<evidence type="ECO:0000256" key="4">
    <source>
        <dbReference type="ARBA" id="ARBA00022755"/>
    </source>
</evidence>
<dbReference type="GO" id="GO:0006164">
    <property type="term" value="P:purine nucleotide biosynthetic process"/>
    <property type="evidence" value="ECO:0007669"/>
    <property type="project" value="UniProtKB-KW"/>
</dbReference>
<dbReference type="PANTHER" id="PTHR10099:SF1">
    <property type="entry name" value="PHOSPHORIBOSYLFORMYLGLYCINAMIDINE SYNTHASE"/>
    <property type="match status" value="1"/>
</dbReference>
<dbReference type="Gene3D" id="3.90.650.10">
    <property type="entry name" value="PurM-like C-terminal domain"/>
    <property type="match status" value="2"/>
</dbReference>
<organism evidence="9 10">
    <name type="scientific">Lucifera butyrica</name>
    <dbReference type="NCBI Taxonomy" id="1351585"/>
    <lineage>
        <taxon>Bacteria</taxon>
        <taxon>Bacillati</taxon>
        <taxon>Bacillota</taxon>
        <taxon>Negativicutes</taxon>
        <taxon>Veillonellales</taxon>
        <taxon>Veillonellaceae</taxon>
        <taxon>Lucifera</taxon>
    </lineage>
</organism>
<dbReference type="Pfam" id="PF13507">
    <property type="entry name" value="GATase_5"/>
    <property type="match status" value="1"/>
</dbReference>
<evidence type="ECO:0000256" key="5">
    <source>
        <dbReference type="ARBA" id="ARBA00022840"/>
    </source>
</evidence>
<evidence type="ECO:0000313" key="10">
    <source>
        <dbReference type="Proteomes" id="UP000277811"/>
    </source>
</evidence>
<evidence type="ECO:0000256" key="1">
    <source>
        <dbReference type="ARBA" id="ARBA00022598"/>
    </source>
</evidence>
<dbReference type="InterPro" id="IPR010918">
    <property type="entry name" value="PurM-like_C_dom"/>
</dbReference>
<keyword evidence="3" id="KW-0547">Nucleotide-binding</keyword>
<keyword evidence="6" id="KW-0460">Magnesium</keyword>
<dbReference type="Gene3D" id="3.40.50.880">
    <property type="match status" value="1"/>
</dbReference>